<dbReference type="Proteomes" id="UP000549394">
    <property type="component" value="Unassembled WGS sequence"/>
</dbReference>
<dbReference type="AlphaFoldDB" id="A0A7I8VIN9"/>
<dbReference type="EMBL" id="CAJFCJ010000006">
    <property type="protein sequence ID" value="CAD5116151.1"/>
    <property type="molecule type" value="Genomic_DNA"/>
</dbReference>
<evidence type="ECO:0000256" key="2">
    <source>
        <dbReference type="ARBA" id="ARBA00022980"/>
    </source>
</evidence>
<dbReference type="GO" id="GO:0006412">
    <property type="term" value="P:translation"/>
    <property type="evidence" value="ECO:0007669"/>
    <property type="project" value="InterPro"/>
</dbReference>
<evidence type="ECO:0000313" key="6">
    <source>
        <dbReference type="Proteomes" id="UP000549394"/>
    </source>
</evidence>
<dbReference type="PANTHER" id="PTHR13014">
    <property type="entry name" value="MITOCHONDRIAL 28S RIBOSOMAL PROTEIN S30/P52 PRO-APOTOTIC PROTEIN"/>
    <property type="match status" value="1"/>
</dbReference>
<reference evidence="5 6" key="1">
    <citation type="submission" date="2020-08" db="EMBL/GenBank/DDBJ databases">
        <authorList>
            <person name="Hejnol A."/>
        </authorList>
    </citation>
    <scope>NUCLEOTIDE SEQUENCE [LARGE SCALE GENOMIC DNA]</scope>
</reference>
<dbReference type="GO" id="GO:0003735">
    <property type="term" value="F:structural constituent of ribosome"/>
    <property type="evidence" value="ECO:0007669"/>
    <property type="project" value="InterPro"/>
</dbReference>
<dbReference type="OrthoDB" id="6041973at2759"/>
<protein>
    <submittedName>
        <fullName evidence="5">DgyrCDS5073</fullName>
    </submittedName>
</protein>
<dbReference type="InterPro" id="IPR039982">
    <property type="entry name" value="Ribosomal_mL65"/>
</dbReference>
<comment type="caution">
    <text evidence="5">The sequence shown here is derived from an EMBL/GenBank/DDBJ whole genome shotgun (WGS) entry which is preliminary data.</text>
</comment>
<keyword evidence="4" id="KW-0687">Ribonucleoprotein</keyword>
<keyword evidence="6" id="KW-1185">Reference proteome</keyword>
<dbReference type="InterPro" id="IPR010793">
    <property type="entry name" value="Ribosomal_mL37/mL65"/>
</dbReference>
<evidence type="ECO:0000256" key="4">
    <source>
        <dbReference type="ARBA" id="ARBA00023274"/>
    </source>
</evidence>
<accession>A0A7I8VIN9</accession>
<proteinExistence type="predicted"/>
<evidence type="ECO:0000256" key="1">
    <source>
        <dbReference type="ARBA" id="ARBA00004173"/>
    </source>
</evidence>
<dbReference type="PANTHER" id="PTHR13014:SF3">
    <property type="entry name" value="LARGE RIBOSOMAL SUBUNIT PROTEIN ML65"/>
    <property type="match status" value="1"/>
</dbReference>
<dbReference type="GO" id="GO:0005762">
    <property type="term" value="C:mitochondrial large ribosomal subunit"/>
    <property type="evidence" value="ECO:0007669"/>
    <property type="project" value="TreeGrafter"/>
</dbReference>
<organism evidence="5 6">
    <name type="scientific">Dimorphilus gyrociliatus</name>
    <dbReference type="NCBI Taxonomy" id="2664684"/>
    <lineage>
        <taxon>Eukaryota</taxon>
        <taxon>Metazoa</taxon>
        <taxon>Spiralia</taxon>
        <taxon>Lophotrochozoa</taxon>
        <taxon>Annelida</taxon>
        <taxon>Polychaeta</taxon>
        <taxon>Polychaeta incertae sedis</taxon>
        <taxon>Dinophilidae</taxon>
        <taxon>Dimorphilus</taxon>
    </lineage>
</organism>
<evidence type="ECO:0000313" key="5">
    <source>
        <dbReference type="EMBL" id="CAD5116151.1"/>
    </source>
</evidence>
<gene>
    <name evidence="5" type="ORF">DGYR_LOCUS4799</name>
</gene>
<comment type="subcellular location">
    <subcellularLocation>
        <location evidence="1">Mitochondrion</location>
    </subcellularLocation>
</comment>
<name>A0A7I8VIN9_9ANNE</name>
<evidence type="ECO:0000256" key="3">
    <source>
        <dbReference type="ARBA" id="ARBA00023128"/>
    </source>
</evidence>
<sequence length="463" mass="54125">MRLDTQLLIRIQRLTSCNLLARSYSTAQPHQKEKLKYKYPKVKSEYPPGRWDEENIKPKAAWKVFEEGEKIKSIPKVIDRLEHIAGEEECRFFYVTPGRNYTRAKLEYEQFLTQTHLINNGKLPDIYENLEYSKYLDRTKSLLEQSFDLQKFQYRNLNSLSQIDQKHQIAQASFKQLLGNLLPEISSKYKHLWTCQLDENVLTQAFWDRGPIIQTDDDGDLKKVVKFRNPDNLSIRFAVLGEADFQIRTEDPLPNFIDMESETCTLSPIPYLPVHPLCHGYHSQVGRRKNVNGHLLGDPCEFTHLRIHILKDSIENGEKLDDWDILHCGLMSSFSSTMAQAHNNGFNMFNDLPFPFVTQTLVTNGEWVQGFSYQLNNMKLWQKDGLRNICWSTPKLNLKDAEGISLLMKFLVQKTQYRENSRIALPEDPSPASKEKFINFKGEEELPYQKLERYQAPKKALYY</sequence>
<dbReference type="Pfam" id="PF07147">
    <property type="entry name" value="PDCD9"/>
    <property type="match status" value="1"/>
</dbReference>
<keyword evidence="2" id="KW-0689">Ribosomal protein</keyword>
<keyword evidence="3" id="KW-0496">Mitochondrion</keyword>